<dbReference type="EMBL" id="LR796957">
    <property type="protein sequence ID" value="CAB4178192.1"/>
    <property type="molecule type" value="Genomic_DNA"/>
</dbReference>
<sequence>MIKTLMLAAAISTSICAAEIMPGSYVEISPELSYGCQDNGPAWIELVPVRGGVQIDENTALKMGMSYSYEIPRAKKLFGTPNHYGWRVSGRLEHVINGDARLFYEVNIAQKVDGALEDINFIQTHGYQRVGIIWRAWRIL</sequence>
<accession>A0A6J5Q461</accession>
<name>A0A6J5Q461_9CAUD</name>
<gene>
    <name evidence="1" type="ORF">UFOVP1009_45</name>
</gene>
<organism evidence="1">
    <name type="scientific">uncultured Caudovirales phage</name>
    <dbReference type="NCBI Taxonomy" id="2100421"/>
    <lineage>
        <taxon>Viruses</taxon>
        <taxon>Duplodnaviria</taxon>
        <taxon>Heunggongvirae</taxon>
        <taxon>Uroviricota</taxon>
        <taxon>Caudoviricetes</taxon>
        <taxon>Peduoviridae</taxon>
        <taxon>Maltschvirus</taxon>
        <taxon>Maltschvirus maltsch</taxon>
    </lineage>
</organism>
<protein>
    <submittedName>
        <fullName evidence="1">Uncharacterized protein</fullName>
    </submittedName>
</protein>
<evidence type="ECO:0000313" key="1">
    <source>
        <dbReference type="EMBL" id="CAB4178192.1"/>
    </source>
</evidence>
<proteinExistence type="predicted"/>
<reference evidence="1" key="1">
    <citation type="submission" date="2020-05" db="EMBL/GenBank/DDBJ databases">
        <authorList>
            <person name="Chiriac C."/>
            <person name="Salcher M."/>
            <person name="Ghai R."/>
            <person name="Kavagutti S V."/>
        </authorList>
    </citation>
    <scope>NUCLEOTIDE SEQUENCE</scope>
</reference>